<evidence type="ECO:0000256" key="4">
    <source>
        <dbReference type="RuleBase" id="RU366057"/>
    </source>
</evidence>
<keyword evidence="6" id="KW-1185">Reference proteome</keyword>
<dbReference type="Pfam" id="PF03297">
    <property type="entry name" value="Ribosomal_S25"/>
    <property type="match status" value="1"/>
</dbReference>
<dbReference type="Gene3D" id="1.10.10.10">
    <property type="entry name" value="Winged helix-like DNA-binding domain superfamily/Winged helix DNA-binding domain"/>
    <property type="match status" value="1"/>
</dbReference>
<name>S9V704_9TRYP</name>
<organism evidence="5 6">
    <name type="scientific">Angomonas deanei</name>
    <dbReference type="NCBI Taxonomy" id="59799"/>
    <lineage>
        <taxon>Eukaryota</taxon>
        <taxon>Discoba</taxon>
        <taxon>Euglenozoa</taxon>
        <taxon>Kinetoplastea</taxon>
        <taxon>Metakinetoplastina</taxon>
        <taxon>Trypanosomatida</taxon>
        <taxon>Trypanosomatidae</taxon>
        <taxon>Strigomonadinae</taxon>
        <taxon>Angomonas</taxon>
    </lineage>
</organism>
<comment type="similarity">
    <text evidence="1 4">Belongs to the eukaryotic ribosomal protein eS25 family.</text>
</comment>
<evidence type="ECO:0000313" key="6">
    <source>
        <dbReference type="Proteomes" id="UP000515908"/>
    </source>
</evidence>
<evidence type="ECO:0000256" key="2">
    <source>
        <dbReference type="ARBA" id="ARBA00022980"/>
    </source>
</evidence>
<dbReference type="InterPro" id="IPR004977">
    <property type="entry name" value="Ribosomal_eS25"/>
</dbReference>
<dbReference type="GO" id="GO:1990904">
    <property type="term" value="C:ribonucleoprotein complex"/>
    <property type="evidence" value="ECO:0007669"/>
    <property type="project" value="UniProtKB-KW"/>
</dbReference>
<dbReference type="OrthoDB" id="10263513at2759"/>
<dbReference type="AlphaFoldDB" id="S9V704"/>
<proteinExistence type="inferred from homology"/>
<keyword evidence="3 4" id="KW-0687">Ribonucleoprotein</keyword>
<dbReference type="Proteomes" id="UP000515908">
    <property type="component" value="Chromosome 08"/>
</dbReference>
<dbReference type="VEuPathDB" id="TriTrypDB:ADEAN_000475600"/>
<evidence type="ECO:0000256" key="3">
    <source>
        <dbReference type="ARBA" id="ARBA00023274"/>
    </source>
</evidence>
<dbReference type="EMBL" id="LR877152">
    <property type="protein sequence ID" value="CAD2217278.1"/>
    <property type="molecule type" value="Genomic_DNA"/>
</dbReference>
<gene>
    <name evidence="5" type="ORF">ADEAN_000475600</name>
</gene>
<reference evidence="5 6" key="1">
    <citation type="submission" date="2020-08" db="EMBL/GenBank/DDBJ databases">
        <authorList>
            <person name="Newling K."/>
            <person name="Davey J."/>
            <person name="Forrester S."/>
        </authorList>
    </citation>
    <scope>NUCLEOTIDE SEQUENCE [LARGE SCALE GENOMIC DNA]</scope>
    <source>
        <strain evidence="6">Crithidia deanei Carvalho (ATCC PRA-265)</strain>
    </source>
</reference>
<dbReference type="PANTHER" id="PTHR12850">
    <property type="entry name" value="40S RIBOSOMAL PROTEIN S25"/>
    <property type="match status" value="1"/>
</dbReference>
<accession>S9V704</accession>
<dbReference type="GO" id="GO:0005840">
    <property type="term" value="C:ribosome"/>
    <property type="evidence" value="ECO:0007669"/>
    <property type="project" value="UniProtKB-KW"/>
</dbReference>
<dbReference type="InterPro" id="IPR036388">
    <property type="entry name" value="WH-like_DNA-bd_sf"/>
</dbReference>
<sequence>MCLLFLSHFTPHILSSIVYCIYSFKRFYLNYFALLMPPKAGQTKKAKMEAATKGAKKGAKKWTKSNNREKLENAVMFDKDSLAKLRSEVPKFRVITPSIVSDRLKITVSLAAAGLKQLCRERLIRLVSCSSKTRVYAKAKTEEAPAAAAPAVAAQ</sequence>
<evidence type="ECO:0000256" key="1">
    <source>
        <dbReference type="ARBA" id="ARBA00009106"/>
    </source>
</evidence>
<evidence type="ECO:0000313" key="5">
    <source>
        <dbReference type="EMBL" id="CAD2217278.1"/>
    </source>
</evidence>
<protein>
    <recommendedName>
        <fullName evidence="4">40S ribosomal protein S25</fullName>
    </recommendedName>
</protein>
<keyword evidence="2 4" id="KW-0689">Ribosomal protein</keyword>